<evidence type="ECO:0000256" key="1">
    <source>
        <dbReference type="PROSITE-ProRule" id="PRU00708"/>
    </source>
</evidence>
<evidence type="ECO:0008006" key="4">
    <source>
        <dbReference type="Google" id="ProtNLM"/>
    </source>
</evidence>
<feature type="non-terminal residue" evidence="2">
    <location>
        <position position="124"/>
    </location>
</feature>
<organism evidence="2 3">
    <name type="scientific">Triparma retinervis</name>
    <dbReference type="NCBI Taxonomy" id="2557542"/>
    <lineage>
        <taxon>Eukaryota</taxon>
        <taxon>Sar</taxon>
        <taxon>Stramenopiles</taxon>
        <taxon>Ochrophyta</taxon>
        <taxon>Bolidophyceae</taxon>
        <taxon>Parmales</taxon>
        <taxon>Triparmaceae</taxon>
        <taxon>Triparma</taxon>
    </lineage>
</organism>
<protein>
    <recommendedName>
        <fullName evidence="4">Pentatricopeptide repeat-containing protein</fullName>
    </recommendedName>
</protein>
<evidence type="ECO:0000313" key="2">
    <source>
        <dbReference type="EMBL" id="GMH63258.1"/>
    </source>
</evidence>
<dbReference type="PROSITE" id="PS51375">
    <property type="entry name" value="PPR"/>
    <property type="match status" value="1"/>
</dbReference>
<dbReference type="EMBL" id="BRXZ01001131">
    <property type="protein sequence ID" value="GMH63258.1"/>
    <property type="molecule type" value="Genomic_DNA"/>
</dbReference>
<dbReference type="AlphaFoldDB" id="A0A9W7E2B7"/>
<accession>A0A9W7E2B7</accession>
<evidence type="ECO:0000313" key="3">
    <source>
        <dbReference type="Proteomes" id="UP001165082"/>
    </source>
</evidence>
<gene>
    <name evidence="2" type="ORF">TrRE_jg614</name>
</gene>
<name>A0A9W7E2B7_9STRA</name>
<feature type="non-terminal residue" evidence="2">
    <location>
        <position position="1"/>
    </location>
</feature>
<keyword evidence="3" id="KW-1185">Reference proteome</keyword>
<comment type="caution">
    <text evidence="2">The sequence shown here is derived from an EMBL/GenBank/DDBJ whole genome shotgun (WGS) entry which is preliminary data.</text>
</comment>
<dbReference type="Proteomes" id="UP001165082">
    <property type="component" value="Unassembled WGS sequence"/>
</dbReference>
<dbReference type="InterPro" id="IPR011990">
    <property type="entry name" value="TPR-like_helical_dom_sf"/>
</dbReference>
<dbReference type="InterPro" id="IPR002885">
    <property type="entry name" value="PPR_rpt"/>
</dbReference>
<sequence>YNIVMNSLASRKGDVSGVWNLMIERGVYRDIYSYNALLKGMANTGAAAPQVREVLQEMTSRGISGDCYTAGSVVRVAARDADRDLALACLGWMEGARAGQWEAVGIEAGGEEGGEELAEACAEG</sequence>
<reference evidence="2" key="1">
    <citation type="submission" date="2022-07" db="EMBL/GenBank/DDBJ databases">
        <title>Genome analysis of Parmales, a sister group of diatoms, reveals the evolutionary specialization of diatoms from phago-mixotrophs to photoautotrophs.</title>
        <authorList>
            <person name="Ban H."/>
            <person name="Sato S."/>
            <person name="Yoshikawa S."/>
            <person name="Kazumasa Y."/>
            <person name="Nakamura Y."/>
            <person name="Ichinomiya M."/>
            <person name="Saitoh K."/>
            <person name="Sato N."/>
            <person name="Blanc-Mathieu R."/>
            <person name="Endo H."/>
            <person name="Kuwata A."/>
            <person name="Ogata H."/>
        </authorList>
    </citation>
    <scope>NUCLEOTIDE SEQUENCE</scope>
</reference>
<feature type="repeat" description="PPR" evidence="1">
    <location>
        <begin position="30"/>
        <end position="65"/>
    </location>
</feature>
<proteinExistence type="predicted"/>
<dbReference type="OrthoDB" id="185373at2759"/>
<dbReference type="Gene3D" id="1.25.40.10">
    <property type="entry name" value="Tetratricopeptide repeat domain"/>
    <property type="match status" value="1"/>
</dbReference>